<reference evidence="7" key="1">
    <citation type="submission" date="2021-07" db="EMBL/GenBank/DDBJ databases">
        <title>Genome Resource of American Ginseng Black Spot Pathogen Alternaria panax.</title>
        <authorList>
            <person name="Qiu C."/>
            <person name="Wang W."/>
            <person name="Liu Z."/>
        </authorList>
    </citation>
    <scope>NUCLEOTIDE SEQUENCE</scope>
    <source>
        <strain evidence="7">BNCC115425</strain>
    </source>
</reference>
<evidence type="ECO:0000256" key="4">
    <source>
        <dbReference type="PROSITE-ProRule" id="PRU00175"/>
    </source>
</evidence>
<feature type="region of interest" description="Disordered" evidence="5">
    <location>
        <begin position="116"/>
        <end position="136"/>
    </location>
</feature>
<evidence type="ECO:0000313" key="8">
    <source>
        <dbReference type="Proteomes" id="UP001199106"/>
    </source>
</evidence>
<dbReference type="PANTHER" id="PTHR45969">
    <property type="entry name" value="RING ZINC FINGER PROTEIN-RELATED"/>
    <property type="match status" value="1"/>
</dbReference>
<dbReference type="PANTHER" id="PTHR45969:SF69">
    <property type="entry name" value="FINGER DOMAIN PROTEIN, PUTATIVE (AFU_ORTHOLOGUE AFUA_3G12190)-RELATED"/>
    <property type="match status" value="1"/>
</dbReference>
<keyword evidence="3" id="KW-0862">Zinc</keyword>
<dbReference type="Pfam" id="PF13639">
    <property type="entry name" value="zf-RING_2"/>
    <property type="match status" value="1"/>
</dbReference>
<feature type="region of interest" description="Disordered" evidence="5">
    <location>
        <begin position="215"/>
        <end position="249"/>
    </location>
</feature>
<feature type="compositionally biased region" description="Basic and acidic residues" evidence="5">
    <location>
        <begin position="238"/>
        <end position="249"/>
    </location>
</feature>
<feature type="region of interest" description="Disordered" evidence="5">
    <location>
        <begin position="485"/>
        <end position="531"/>
    </location>
</feature>
<dbReference type="InterPro" id="IPR013083">
    <property type="entry name" value="Znf_RING/FYVE/PHD"/>
</dbReference>
<keyword evidence="2 4" id="KW-0863">Zinc-finger</keyword>
<feature type="region of interest" description="Disordered" evidence="5">
    <location>
        <begin position="155"/>
        <end position="200"/>
    </location>
</feature>
<gene>
    <name evidence="7" type="ORF">G6011_04179</name>
</gene>
<proteinExistence type="predicted"/>
<dbReference type="InterPro" id="IPR001841">
    <property type="entry name" value="Znf_RING"/>
</dbReference>
<dbReference type="GO" id="GO:0061630">
    <property type="term" value="F:ubiquitin protein ligase activity"/>
    <property type="evidence" value="ECO:0007669"/>
    <property type="project" value="TreeGrafter"/>
</dbReference>
<feature type="compositionally biased region" description="Basic and acidic residues" evidence="5">
    <location>
        <begin position="646"/>
        <end position="664"/>
    </location>
</feature>
<feature type="compositionally biased region" description="Basic and acidic residues" evidence="5">
    <location>
        <begin position="509"/>
        <end position="519"/>
    </location>
</feature>
<name>A0AAD4IGM3_9PLEO</name>
<dbReference type="PROSITE" id="PS50089">
    <property type="entry name" value="ZF_RING_2"/>
    <property type="match status" value="1"/>
</dbReference>
<dbReference type="GO" id="GO:0016567">
    <property type="term" value="P:protein ubiquitination"/>
    <property type="evidence" value="ECO:0007669"/>
    <property type="project" value="TreeGrafter"/>
</dbReference>
<dbReference type="GO" id="GO:0008270">
    <property type="term" value="F:zinc ion binding"/>
    <property type="evidence" value="ECO:0007669"/>
    <property type="project" value="UniProtKB-KW"/>
</dbReference>
<dbReference type="AlphaFoldDB" id="A0AAD4IGM3"/>
<evidence type="ECO:0000256" key="3">
    <source>
        <dbReference type="ARBA" id="ARBA00022833"/>
    </source>
</evidence>
<dbReference type="Proteomes" id="UP001199106">
    <property type="component" value="Unassembled WGS sequence"/>
</dbReference>
<keyword evidence="8" id="KW-1185">Reference proteome</keyword>
<evidence type="ECO:0000313" key="7">
    <source>
        <dbReference type="EMBL" id="KAG9194144.1"/>
    </source>
</evidence>
<evidence type="ECO:0000256" key="2">
    <source>
        <dbReference type="ARBA" id="ARBA00022771"/>
    </source>
</evidence>
<comment type="caution">
    <text evidence="7">The sequence shown here is derived from an EMBL/GenBank/DDBJ whole genome shotgun (WGS) entry which is preliminary data.</text>
</comment>
<feature type="region of interest" description="Disordered" evidence="5">
    <location>
        <begin position="291"/>
        <end position="318"/>
    </location>
</feature>
<dbReference type="SMART" id="SM00184">
    <property type="entry name" value="RING"/>
    <property type="match status" value="1"/>
</dbReference>
<evidence type="ECO:0000256" key="1">
    <source>
        <dbReference type="ARBA" id="ARBA00022723"/>
    </source>
</evidence>
<feature type="domain" description="RING-type" evidence="6">
    <location>
        <begin position="31"/>
        <end position="79"/>
    </location>
</feature>
<accession>A0AAD4IGM3</accession>
<feature type="region of interest" description="Disordered" evidence="5">
    <location>
        <begin position="646"/>
        <end position="694"/>
    </location>
</feature>
<dbReference type="Gene3D" id="3.30.40.10">
    <property type="entry name" value="Zinc/RING finger domain, C3HC4 (zinc finger)"/>
    <property type="match status" value="1"/>
</dbReference>
<keyword evidence="1" id="KW-0479">Metal-binding</keyword>
<organism evidence="7 8">
    <name type="scientific">Alternaria panax</name>
    <dbReference type="NCBI Taxonomy" id="48097"/>
    <lineage>
        <taxon>Eukaryota</taxon>
        <taxon>Fungi</taxon>
        <taxon>Dikarya</taxon>
        <taxon>Ascomycota</taxon>
        <taxon>Pezizomycotina</taxon>
        <taxon>Dothideomycetes</taxon>
        <taxon>Pleosporomycetidae</taxon>
        <taxon>Pleosporales</taxon>
        <taxon>Pleosporineae</taxon>
        <taxon>Pleosporaceae</taxon>
        <taxon>Alternaria</taxon>
        <taxon>Alternaria sect. Panax</taxon>
    </lineage>
</organism>
<evidence type="ECO:0000259" key="6">
    <source>
        <dbReference type="PROSITE" id="PS50089"/>
    </source>
</evidence>
<evidence type="ECO:0000256" key="5">
    <source>
        <dbReference type="SAM" id="MobiDB-lite"/>
    </source>
</evidence>
<dbReference type="SUPFAM" id="SSF57850">
    <property type="entry name" value="RING/U-box"/>
    <property type="match status" value="1"/>
</dbReference>
<feature type="compositionally biased region" description="Polar residues" evidence="5">
    <location>
        <begin position="227"/>
        <end position="237"/>
    </location>
</feature>
<sequence>MPSLRSQPEFYMTGVAAVNTTAEPVDANAECTICLEPLSDDVVKFQACGHMFHTVCVQSWFDQSAPRTGHKRGTCPNCRHELYEPDPRYERMAPPHNGEQPVATHGVWHFMPASSNFEQPSRHDTATATTQPYGDDHRNEYIADLEQSLVGGERLGRSGRTAEPSLREASTWRHRGVAPPSIAVTPSPRGTHSNGEADNRHREFVTNYHRPLAAQERAEQAAEAVTQRPSGTYPNNETENRPQESFAEFRRRMTVRELNTRAEQARLGTTRRVPRGEPILGDRRPRANALEHARDDPPVQEDAVSLPPRTSSLPHGGAVRRQHASQITTDALRNAAALPTVVQFRDERVDEEASGRAPNGHESYMPPLTPLEGPRAPTPMVNGQTVQPRESRATLAARAIAQRRPLATEPGLNNRDANLPQNVQSAALNSQHTAAGRNRIPGSRRHRPVTVPPPEPTPNELAISNLQLEQSMLLDRLREVQDQLGRHLQAADASRERRTVMPPPAPNHLLHEPQDDSSGRRPPPIAIPNLADPAVSDLRSAREFPDQRVIGSGTSIWSADNVMRGERGIRTIAPHGRRFSFLPPLQSSRPMTDSPAWGPGSNMQIPLSLGSTYTEIASAERPASADSSVTFMELSERVQAAFENIEREDSERREQSLRRERDELMGFIPDNLPSEPAPTEEDASEALFDAPEAL</sequence>
<feature type="region of interest" description="Disordered" evidence="5">
    <location>
        <begin position="429"/>
        <end position="460"/>
    </location>
</feature>
<feature type="region of interest" description="Disordered" evidence="5">
    <location>
        <begin position="582"/>
        <end position="603"/>
    </location>
</feature>
<protein>
    <recommendedName>
        <fullName evidence="6">RING-type domain-containing protein</fullName>
    </recommendedName>
</protein>
<dbReference type="EMBL" id="JAANER010000002">
    <property type="protein sequence ID" value="KAG9194144.1"/>
    <property type="molecule type" value="Genomic_DNA"/>
</dbReference>